<dbReference type="Pfam" id="PF02416">
    <property type="entry name" value="TatA_B_E"/>
    <property type="match status" value="1"/>
</dbReference>
<dbReference type="Gene3D" id="1.20.5.3310">
    <property type="match status" value="1"/>
</dbReference>
<dbReference type="AlphaFoldDB" id="A8ZST5"/>
<evidence type="ECO:0000313" key="10">
    <source>
        <dbReference type="EMBL" id="ABW65998.1"/>
    </source>
</evidence>
<evidence type="ECO:0000313" key="11">
    <source>
        <dbReference type="Proteomes" id="UP000008561"/>
    </source>
</evidence>
<keyword evidence="4 9" id="KW-0812">Transmembrane</keyword>
<dbReference type="HOGENOM" id="CLU_086034_6_0_7"/>
<evidence type="ECO:0000256" key="4">
    <source>
        <dbReference type="ARBA" id="ARBA00022692"/>
    </source>
</evidence>
<dbReference type="GO" id="GO:0033281">
    <property type="term" value="C:TAT protein transport complex"/>
    <property type="evidence" value="ECO:0007669"/>
    <property type="project" value="UniProtKB-UniRule"/>
</dbReference>
<keyword evidence="7 9" id="KW-0811">Translocation</keyword>
<evidence type="ECO:0000256" key="7">
    <source>
        <dbReference type="ARBA" id="ARBA00023010"/>
    </source>
</evidence>
<protein>
    <recommendedName>
        <fullName evidence="9">Sec-independent protein translocase protein TatA</fullName>
    </recommendedName>
</protein>
<dbReference type="NCBIfam" id="TIGR01411">
    <property type="entry name" value="tatAE"/>
    <property type="match status" value="1"/>
</dbReference>
<evidence type="ECO:0000256" key="2">
    <source>
        <dbReference type="ARBA" id="ARBA00022448"/>
    </source>
</evidence>
<evidence type="ECO:0000256" key="3">
    <source>
        <dbReference type="ARBA" id="ARBA00022475"/>
    </source>
</evidence>
<evidence type="ECO:0000256" key="5">
    <source>
        <dbReference type="ARBA" id="ARBA00022927"/>
    </source>
</evidence>
<dbReference type="OrthoDB" id="9813726at2"/>
<keyword evidence="11" id="KW-1185">Reference proteome</keyword>
<dbReference type="GO" id="GO:0043953">
    <property type="term" value="P:protein transport by the Tat complex"/>
    <property type="evidence" value="ECO:0007669"/>
    <property type="project" value="UniProtKB-UniRule"/>
</dbReference>
<comment type="function">
    <text evidence="9">Part of the twin-arginine translocation (Tat) system that transports large folded proteins containing a characteristic twin-arginine motif in their signal peptide across membranes. TatA could form the protein-conducting channel of the Tat system.</text>
</comment>
<keyword evidence="2 9" id="KW-0813">Transport</keyword>
<feature type="transmembrane region" description="Helical" evidence="9">
    <location>
        <begin position="6"/>
        <end position="22"/>
    </location>
</feature>
<dbReference type="PANTHER" id="PTHR42982">
    <property type="entry name" value="SEC-INDEPENDENT PROTEIN TRANSLOCASE PROTEIN TATA"/>
    <property type="match status" value="1"/>
</dbReference>
<evidence type="ECO:0000256" key="6">
    <source>
        <dbReference type="ARBA" id="ARBA00022989"/>
    </source>
</evidence>
<dbReference type="HAMAP" id="MF_00236">
    <property type="entry name" value="TatA_E"/>
    <property type="match status" value="1"/>
</dbReference>
<evidence type="ECO:0000256" key="9">
    <source>
        <dbReference type="HAMAP-Rule" id="MF_00236"/>
    </source>
</evidence>
<dbReference type="STRING" id="96561.Dole_0188"/>
<keyword evidence="3 9" id="KW-1003">Cell membrane</keyword>
<dbReference type="RefSeq" id="WP_012173617.1">
    <property type="nucleotide sequence ID" value="NC_009943.1"/>
</dbReference>
<evidence type="ECO:0000256" key="1">
    <source>
        <dbReference type="ARBA" id="ARBA00004162"/>
    </source>
</evidence>
<keyword evidence="9" id="KW-0997">Cell inner membrane</keyword>
<comment type="subunit">
    <text evidence="9">Forms a complex with TatC.</text>
</comment>
<evidence type="ECO:0000256" key="8">
    <source>
        <dbReference type="ARBA" id="ARBA00023136"/>
    </source>
</evidence>
<dbReference type="GO" id="GO:0008320">
    <property type="term" value="F:protein transmembrane transporter activity"/>
    <property type="evidence" value="ECO:0007669"/>
    <property type="project" value="UniProtKB-UniRule"/>
</dbReference>
<proteinExistence type="inferred from homology"/>
<keyword evidence="8 9" id="KW-0472">Membrane</keyword>
<dbReference type="Proteomes" id="UP000008561">
    <property type="component" value="Chromosome"/>
</dbReference>
<dbReference type="KEGG" id="dol:Dole_0188"/>
<name>A8ZST5_DESOH</name>
<dbReference type="NCBIfam" id="NF011430">
    <property type="entry name" value="PRK14861.1"/>
    <property type="match status" value="1"/>
</dbReference>
<accession>A8ZST5</accession>
<reference evidence="10 11" key="1">
    <citation type="submission" date="2007-10" db="EMBL/GenBank/DDBJ databases">
        <title>Complete sequence of Desulfococcus oleovorans Hxd3.</title>
        <authorList>
            <consortium name="US DOE Joint Genome Institute"/>
            <person name="Copeland A."/>
            <person name="Lucas S."/>
            <person name="Lapidus A."/>
            <person name="Barry K."/>
            <person name="Glavina del Rio T."/>
            <person name="Dalin E."/>
            <person name="Tice H."/>
            <person name="Pitluck S."/>
            <person name="Kiss H."/>
            <person name="Brettin T."/>
            <person name="Bruce D."/>
            <person name="Detter J.C."/>
            <person name="Han C."/>
            <person name="Schmutz J."/>
            <person name="Larimer F."/>
            <person name="Land M."/>
            <person name="Hauser L."/>
            <person name="Kyrpides N."/>
            <person name="Kim E."/>
            <person name="Wawrik B."/>
            <person name="Richardson P."/>
        </authorList>
    </citation>
    <scope>NUCLEOTIDE SEQUENCE [LARGE SCALE GENOMIC DNA]</scope>
    <source>
        <strain evidence="11">DSM 6200 / JCM 39069 / Hxd3</strain>
    </source>
</reference>
<dbReference type="InterPro" id="IPR003369">
    <property type="entry name" value="TatA/B/E"/>
</dbReference>
<keyword evidence="5 9" id="KW-0653">Protein transport</keyword>
<sequence length="67" mass="7080">MFGLGMPELVIILVIALIVFGGRKLPELGSGLGSAIQNFKKSVSEVKHEGKTALEEGKKEKEATPSA</sequence>
<dbReference type="InterPro" id="IPR006312">
    <property type="entry name" value="TatA/E"/>
</dbReference>
<gene>
    <name evidence="9" type="primary">tatA</name>
    <name evidence="10" type="ordered locus">Dole_0188</name>
</gene>
<organism evidence="10 11">
    <name type="scientific">Desulfosudis oleivorans (strain DSM 6200 / JCM 39069 / Hxd3)</name>
    <name type="common">Desulfococcus oleovorans</name>
    <dbReference type="NCBI Taxonomy" id="96561"/>
    <lineage>
        <taxon>Bacteria</taxon>
        <taxon>Pseudomonadati</taxon>
        <taxon>Thermodesulfobacteriota</taxon>
        <taxon>Desulfobacteria</taxon>
        <taxon>Desulfobacterales</taxon>
        <taxon>Desulfosudaceae</taxon>
        <taxon>Desulfosudis</taxon>
    </lineage>
</organism>
<dbReference type="PRINTS" id="PR01506">
    <property type="entry name" value="TATBPROTEIN"/>
</dbReference>
<dbReference type="eggNOG" id="COG1826">
    <property type="taxonomic scope" value="Bacteria"/>
</dbReference>
<comment type="subcellular location">
    <subcellularLocation>
        <location evidence="9">Cell inner membrane</location>
        <topology evidence="9">Single-pass membrane protein</topology>
    </subcellularLocation>
    <subcellularLocation>
        <location evidence="1">Cell membrane</location>
        <topology evidence="1">Single-pass membrane protein</topology>
    </subcellularLocation>
</comment>
<keyword evidence="6 9" id="KW-1133">Transmembrane helix</keyword>
<comment type="similarity">
    <text evidence="9">Belongs to the TatA/E family.</text>
</comment>
<dbReference type="PANTHER" id="PTHR42982:SF1">
    <property type="entry name" value="SEC-INDEPENDENT PROTEIN TRANSLOCASE PROTEIN TATA"/>
    <property type="match status" value="1"/>
</dbReference>
<dbReference type="EMBL" id="CP000859">
    <property type="protein sequence ID" value="ABW65998.1"/>
    <property type="molecule type" value="Genomic_DNA"/>
</dbReference>